<protein>
    <submittedName>
        <fullName evidence="2">Uncharacterized protein</fullName>
    </submittedName>
</protein>
<comment type="caution">
    <text evidence="2">The sequence shown here is derived from an EMBL/GenBank/DDBJ whole genome shotgun (WGS) entry which is preliminary data.</text>
</comment>
<accession>A0A955L4B6</accession>
<reference evidence="2" key="2">
    <citation type="journal article" date="2021" name="Microbiome">
        <title>Successional dynamics and alternative stable states in a saline activated sludge microbial community over 9 years.</title>
        <authorList>
            <person name="Wang Y."/>
            <person name="Ye J."/>
            <person name="Ju F."/>
            <person name="Liu L."/>
            <person name="Boyd J.A."/>
            <person name="Deng Y."/>
            <person name="Parks D.H."/>
            <person name="Jiang X."/>
            <person name="Yin X."/>
            <person name="Woodcroft B.J."/>
            <person name="Tyson G.W."/>
            <person name="Hugenholtz P."/>
            <person name="Polz M.F."/>
            <person name="Zhang T."/>
        </authorList>
    </citation>
    <scope>NUCLEOTIDE SEQUENCE</scope>
    <source>
        <strain evidence="2">HKST-UBA10</strain>
    </source>
</reference>
<proteinExistence type="predicted"/>
<sequence length="587" mass="66513">MNNLTNKIIVALRLNSKEAKLSQNEKNDMFTRIVADYDLESKNDKKKKFHFPFKGLAIAFAVILVIVGIGFIPIFPNNKFPNQEQLNGSSGNSANQIQLIQQVKAGSVGDTIKDDFFVDAPWGTYSNQRMKITEIGTKGCGLEGEGQLLGRYGYYVNAQKYPETIVDDLESAYYFDSDGTTNYMIGKDSRGDLEYLYYSDGQDFYEYFGGNYIAHIVTPPEEMKKSAEARKEFVDFYNNEKSKKTSLVEIGSEYLMDRINHYQQDEQELIDPPIIIEAVEGGYISTETSEFGCLNGESSTNRFHFDQNGNVQSLESYVGAIKEENLIYRADFLQESEPSDYYEVLSKFGPEQVKEFGIEIKDFSSYNPKGGNGNGGNASDAALVKAVFEKNPLPALIPTSPAYRVDQLYFASKYTSLLVNPHRPYYSDVNFFASEIDFDAYAHYTSEDYAINDPDFLQADLMVTALRRDESYNYHGFVIYMVSKAVDKEDLGRVMIEQALNPVKIGEIELSVDGKQVVFDKFEGTDNYTGAKKTYLSADITDNYYVVISDLAEKETYEDVAKLKFELKDTTKPEDLKYMIDLGEEIY</sequence>
<keyword evidence="1" id="KW-1133">Transmembrane helix</keyword>
<evidence type="ECO:0000313" key="3">
    <source>
        <dbReference type="Proteomes" id="UP000782843"/>
    </source>
</evidence>
<keyword evidence="1" id="KW-0472">Membrane</keyword>
<gene>
    <name evidence="2" type="ORF">KC660_04345</name>
</gene>
<keyword evidence="1" id="KW-0812">Transmembrane</keyword>
<name>A0A955L4B6_9BACT</name>
<dbReference type="Proteomes" id="UP000782843">
    <property type="component" value="Unassembled WGS sequence"/>
</dbReference>
<feature type="transmembrane region" description="Helical" evidence="1">
    <location>
        <begin position="55"/>
        <end position="75"/>
    </location>
</feature>
<dbReference type="AlphaFoldDB" id="A0A955L4B6"/>
<organism evidence="2 3">
    <name type="scientific">Candidatus Dojkabacteria bacterium</name>
    <dbReference type="NCBI Taxonomy" id="2099670"/>
    <lineage>
        <taxon>Bacteria</taxon>
        <taxon>Candidatus Dojkabacteria</taxon>
    </lineage>
</organism>
<evidence type="ECO:0000256" key="1">
    <source>
        <dbReference type="SAM" id="Phobius"/>
    </source>
</evidence>
<dbReference type="EMBL" id="JAGQLG010000180">
    <property type="protein sequence ID" value="MCA9382607.1"/>
    <property type="molecule type" value="Genomic_DNA"/>
</dbReference>
<reference evidence="2" key="1">
    <citation type="submission" date="2020-04" db="EMBL/GenBank/DDBJ databases">
        <authorList>
            <person name="Zhang T."/>
        </authorList>
    </citation>
    <scope>NUCLEOTIDE SEQUENCE</scope>
    <source>
        <strain evidence="2">HKST-UBA10</strain>
    </source>
</reference>
<evidence type="ECO:0000313" key="2">
    <source>
        <dbReference type="EMBL" id="MCA9382607.1"/>
    </source>
</evidence>